<dbReference type="Pfam" id="PF00849">
    <property type="entry name" value="PseudoU_synth_2"/>
    <property type="match status" value="1"/>
</dbReference>
<dbReference type="InterPro" id="IPR006224">
    <property type="entry name" value="PsdUridine_synth_RluA-like_CS"/>
</dbReference>
<protein>
    <submittedName>
        <fullName evidence="2">RluA family pseudouridine synthase</fullName>
    </submittedName>
</protein>
<reference evidence="2 3" key="1">
    <citation type="submission" date="2022-01" db="EMBL/GenBank/DDBJ databases">
        <title>Whole genome-based taxonomy of the Shewanellaceae.</title>
        <authorList>
            <person name="Martin-Rodriguez A.J."/>
        </authorList>
    </citation>
    <scope>NUCLEOTIDE SEQUENCE [LARGE SCALE GENOMIC DNA]</scope>
    <source>
        <strain evidence="2 3">JCM 17801</strain>
    </source>
</reference>
<dbReference type="PANTHER" id="PTHR21600:SF89">
    <property type="entry name" value="RIBOSOMAL LARGE SUBUNIT PSEUDOURIDINE SYNTHASE A"/>
    <property type="match status" value="1"/>
</dbReference>
<dbReference type="PROSITE" id="PS01129">
    <property type="entry name" value="PSI_RLU"/>
    <property type="match status" value="1"/>
</dbReference>
<gene>
    <name evidence="2" type="ORF">L2689_06790</name>
</gene>
<proteinExistence type="predicted"/>
<evidence type="ECO:0000259" key="1">
    <source>
        <dbReference type="Pfam" id="PF00849"/>
    </source>
</evidence>
<keyword evidence="3" id="KW-1185">Reference proteome</keyword>
<dbReference type="PANTHER" id="PTHR21600">
    <property type="entry name" value="MITOCHONDRIAL RNA PSEUDOURIDINE SYNTHASE"/>
    <property type="match status" value="1"/>
</dbReference>
<dbReference type="InterPro" id="IPR006145">
    <property type="entry name" value="PsdUridine_synth_RsuA/RluA"/>
</dbReference>
<evidence type="ECO:0000313" key="3">
    <source>
        <dbReference type="Proteomes" id="UP001203212"/>
    </source>
</evidence>
<dbReference type="Proteomes" id="UP001203212">
    <property type="component" value="Unassembled WGS sequence"/>
</dbReference>
<evidence type="ECO:0000313" key="2">
    <source>
        <dbReference type="EMBL" id="MCL1116958.1"/>
    </source>
</evidence>
<dbReference type="InterPro" id="IPR050188">
    <property type="entry name" value="RluA_PseudoU_synthase"/>
</dbReference>
<dbReference type="InterPro" id="IPR020103">
    <property type="entry name" value="PsdUridine_synth_cat_dom_sf"/>
</dbReference>
<dbReference type="CDD" id="cd02869">
    <property type="entry name" value="PseudoU_synth_RluA_like"/>
    <property type="match status" value="1"/>
</dbReference>
<feature type="domain" description="Pseudouridine synthase RsuA/RluA-like" evidence="1">
    <location>
        <begin position="21"/>
        <end position="168"/>
    </location>
</feature>
<accession>A0ABT0KZR0</accession>
<dbReference type="Gene3D" id="3.30.2350.10">
    <property type="entry name" value="Pseudouridine synthase"/>
    <property type="match status" value="1"/>
</dbReference>
<organism evidence="2 3">
    <name type="scientific">Shewanella aestuarii</name>
    <dbReference type="NCBI Taxonomy" id="1028752"/>
    <lineage>
        <taxon>Bacteria</taxon>
        <taxon>Pseudomonadati</taxon>
        <taxon>Pseudomonadota</taxon>
        <taxon>Gammaproteobacteria</taxon>
        <taxon>Alteromonadales</taxon>
        <taxon>Shewanellaceae</taxon>
        <taxon>Shewanella</taxon>
    </lineage>
</organism>
<sequence length="219" mass="24336">MTEFIAPPCLGNIDILFQDEHLLVINKPSGLLSLSGKNPLNVDSVHHRLIKDFPGCTLIHRLDFGTSGIMLVALNKLINGLLTKQFQNNEVDKTYIALLLGELSCLEGDIKAPIAKGEFPLMKVCETGKAAHSHYRVLESSQLRQNQSVTKVLFNPITGRTHQLRLHSQFIGHPIIGCDLYTLGKSQHLAHRLMLHACSLSFVHPVTGVRMNIESQSEF</sequence>
<dbReference type="EMBL" id="JAKILK010000002">
    <property type="protein sequence ID" value="MCL1116958.1"/>
    <property type="molecule type" value="Genomic_DNA"/>
</dbReference>
<dbReference type="RefSeq" id="WP_188841393.1">
    <property type="nucleotide sequence ID" value="NZ_BMOT01000006.1"/>
</dbReference>
<name>A0ABT0KZR0_9GAMM</name>
<dbReference type="SUPFAM" id="SSF55120">
    <property type="entry name" value="Pseudouridine synthase"/>
    <property type="match status" value="1"/>
</dbReference>
<comment type="caution">
    <text evidence="2">The sequence shown here is derived from an EMBL/GenBank/DDBJ whole genome shotgun (WGS) entry which is preliminary data.</text>
</comment>